<feature type="domain" description="ABC transmembrane type-1" evidence="11">
    <location>
        <begin position="16"/>
        <end position="298"/>
    </location>
</feature>
<keyword evidence="2" id="KW-0813">Transport</keyword>
<gene>
    <name evidence="12" type="ORF">GLW04_11115</name>
</gene>
<evidence type="ECO:0000259" key="10">
    <source>
        <dbReference type="PROSITE" id="PS50893"/>
    </source>
</evidence>
<feature type="domain" description="ABC transporter" evidence="10">
    <location>
        <begin position="332"/>
        <end position="563"/>
    </location>
</feature>
<reference evidence="12 13" key="1">
    <citation type="submission" date="2019-11" db="EMBL/GenBank/DDBJ databases">
        <title>Genome sequences of 17 halophilic strains isolated from different environments.</title>
        <authorList>
            <person name="Furrow R.E."/>
        </authorList>
    </citation>
    <scope>NUCLEOTIDE SEQUENCE [LARGE SCALE GENOMIC DNA]</scope>
    <source>
        <strain evidence="12 13">22511_23_Filter</strain>
    </source>
</reference>
<dbReference type="FunFam" id="3.40.50.300:FF:000221">
    <property type="entry name" value="Multidrug ABC transporter ATP-binding protein"/>
    <property type="match status" value="1"/>
</dbReference>
<name>A0A845DVV4_9BACI</name>
<feature type="transmembrane region" description="Helical" evidence="9">
    <location>
        <begin position="52"/>
        <end position="71"/>
    </location>
</feature>
<evidence type="ECO:0000256" key="9">
    <source>
        <dbReference type="SAM" id="Phobius"/>
    </source>
</evidence>
<feature type="transmembrane region" description="Helical" evidence="9">
    <location>
        <begin position="239"/>
        <end position="258"/>
    </location>
</feature>
<keyword evidence="6 12" id="KW-0067">ATP-binding</keyword>
<accession>A0A845DVV4</accession>
<dbReference type="InterPro" id="IPR017871">
    <property type="entry name" value="ABC_transporter-like_CS"/>
</dbReference>
<keyword evidence="7 9" id="KW-1133">Transmembrane helix</keyword>
<evidence type="ECO:0000256" key="3">
    <source>
        <dbReference type="ARBA" id="ARBA00022475"/>
    </source>
</evidence>
<evidence type="ECO:0000313" key="12">
    <source>
        <dbReference type="EMBL" id="MYL20442.1"/>
    </source>
</evidence>
<dbReference type="PROSITE" id="PS50929">
    <property type="entry name" value="ABC_TM1F"/>
    <property type="match status" value="1"/>
</dbReference>
<feature type="transmembrane region" description="Helical" evidence="9">
    <location>
        <begin position="157"/>
        <end position="175"/>
    </location>
</feature>
<keyword evidence="8 9" id="KW-0472">Membrane</keyword>
<dbReference type="PANTHER" id="PTHR43394:SF1">
    <property type="entry name" value="ATP-BINDING CASSETTE SUB-FAMILY B MEMBER 10, MITOCHONDRIAL"/>
    <property type="match status" value="1"/>
</dbReference>
<evidence type="ECO:0000259" key="11">
    <source>
        <dbReference type="PROSITE" id="PS50929"/>
    </source>
</evidence>
<dbReference type="Proteomes" id="UP000460949">
    <property type="component" value="Unassembled WGS sequence"/>
</dbReference>
<dbReference type="GO" id="GO:0016887">
    <property type="term" value="F:ATP hydrolysis activity"/>
    <property type="evidence" value="ECO:0007669"/>
    <property type="project" value="InterPro"/>
</dbReference>
<keyword evidence="3" id="KW-1003">Cell membrane</keyword>
<dbReference type="InterPro" id="IPR039421">
    <property type="entry name" value="Type_1_exporter"/>
</dbReference>
<keyword evidence="4 9" id="KW-0812">Transmembrane</keyword>
<evidence type="ECO:0000256" key="7">
    <source>
        <dbReference type="ARBA" id="ARBA00022989"/>
    </source>
</evidence>
<dbReference type="AlphaFoldDB" id="A0A845DVV4"/>
<dbReference type="PROSITE" id="PS50893">
    <property type="entry name" value="ABC_TRANSPORTER_2"/>
    <property type="match status" value="1"/>
</dbReference>
<dbReference type="InterPro" id="IPR003439">
    <property type="entry name" value="ABC_transporter-like_ATP-bd"/>
</dbReference>
<dbReference type="GO" id="GO:0005886">
    <property type="term" value="C:plasma membrane"/>
    <property type="evidence" value="ECO:0007669"/>
    <property type="project" value="UniProtKB-SubCell"/>
</dbReference>
<dbReference type="InterPro" id="IPR011527">
    <property type="entry name" value="ABC1_TM_dom"/>
</dbReference>
<dbReference type="Gene3D" id="3.40.50.300">
    <property type="entry name" value="P-loop containing nucleotide triphosphate hydrolases"/>
    <property type="match status" value="1"/>
</dbReference>
<dbReference type="PROSITE" id="PS00211">
    <property type="entry name" value="ABC_TRANSPORTER_1"/>
    <property type="match status" value="1"/>
</dbReference>
<dbReference type="InterPro" id="IPR036640">
    <property type="entry name" value="ABC1_TM_sf"/>
</dbReference>
<dbReference type="Pfam" id="PF00005">
    <property type="entry name" value="ABC_tran"/>
    <property type="match status" value="1"/>
</dbReference>
<dbReference type="Gene3D" id="1.20.1560.10">
    <property type="entry name" value="ABC transporter type 1, transmembrane domain"/>
    <property type="match status" value="1"/>
</dbReference>
<dbReference type="GO" id="GO:0005524">
    <property type="term" value="F:ATP binding"/>
    <property type="evidence" value="ECO:0007669"/>
    <property type="project" value="UniProtKB-KW"/>
</dbReference>
<evidence type="ECO:0000256" key="2">
    <source>
        <dbReference type="ARBA" id="ARBA00022448"/>
    </source>
</evidence>
<dbReference type="SMART" id="SM00382">
    <property type="entry name" value="AAA"/>
    <property type="match status" value="1"/>
</dbReference>
<dbReference type="PANTHER" id="PTHR43394">
    <property type="entry name" value="ATP-DEPENDENT PERMEASE MDL1, MITOCHONDRIAL"/>
    <property type="match status" value="1"/>
</dbReference>
<evidence type="ECO:0000256" key="8">
    <source>
        <dbReference type="ARBA" id="ARBA00023136"/>
    </source>
</evidence>
<evidence type="ECO:0000313" key="13">
    <source>
        <dbReference type="Proteomes" id="UP000460949"/>
    </source>
</evidence>
<dbReference type="InterPro" id="IPR027417">
    <property type="entry name" value="P-loop_NTPase"/>
</dbReference>
<evidence type="ECO:0000256" key="6">
    <source>
        <dbReference type="ARBA" id="ARBA00022840"/>
    </source>
</evidence>
<sequence length="570" mass="63125">MKQIFSYAHPYKKSAAIALMLMLIELVVELTQPVLMAKIIDDGIVTGDLSAVTFWGLVLLGLSAAAFAAGITNSFYAADFSQGVGHDLRRDLFEKVQYFTDEQFQTISTPSLVTRITNDVIQLQSLLFMLVRIGLRAPLFIITALIMALTIDIRLSLILIGCVPVFLLFLFFILIKGVRYFKKVQEKLDALNSVIRQNLSAVRLVKGFNRKDYEEEQFRTANAELVDQNKKALWLMETAMPMVMFGMDAVILILLWTGSGFLSLGSLQPGELVAIINYATRILFTFSVFTFLILMVSRGQASAERVEEVLMSSVENGRCINSGSLDKVQGGIRFLNVSFQRSGHQILRDISFEAESGSTVGIIGETGAGKTSLLHLIPRLYEKESGQILFHGRNVEEYALQALRQSVSLVPQEVQLFSGTVRENIGWGKEGASEKEIEEAAAQAQIAGFIESLPEGYDTQIGQKGVVFSGGQKQRLSIARALVRKPSILLLDDSTSALDARTEQQLMKSLENQSCTVFLTAQKISSIQQADLILLLDQGRIAAKGTHEELLETSVYYRQVFESQKEGVMS</sequence>
<dbReference type="CDD" id="cd18548">
    <property type="entry name" value="ABC_6TM_Tm287_like"/>
    <property type="match status" value="1"/>
</dbReference>
<organism evidence="12 13">
    <name type="scientific">Halobacillus litoralis</name>
    <dbReference type="NCBI Taxonomy" id="45668"/>
    <lineage>
        <taxon>Bacteria</taxon>
        <taxon>Bacillati</taxon>
        <taxon>Bacillota</taxon>
        <taxon>Bacilli</taxon>
        <taxon>Bacillales</taxon>
        <taxon>Bacillaceae</taxon>
        <taxon>Halobacillus</taxon>
    </lineage>
</organism>
<dbReference type="RefSeq" id="WP_160837149.1">
    <property type="nucleotide sequence ID" value="NZ_WMET01000002.1"/>
</dbReference>
<proteinExistence type="predicted"/>
<comment type="caution">
    <text evidence="12">The sequence shown here is derived from an EMBL/GenBank/DDBJ whole genome shotgun (WGS) entry which is preliminary data.</text>
</comment>
<evidence type="ECO:0000256" key="4">
    <source>
        <dbReference type="ARBA" id="ARBA00022692"/>
    </source>
</evidence>
<dbReference type="GO" id="GO:0015421">
    <property type="term" value="F:ABC-type oligopeptide transporter activity"/>
    <property type="evidence" value="ECO:0007669"/>
    <property type="project" value="TreeGrafter"/>
</dbReference>
<comment type="subcellular location">
    <subcellularLocation>
        <location evidence="1">Cell membrane</location>
        <topology evidence="1">Multi-pass membrane protein</topology>
    </subcellularLocation>
</comment>
<feature type="transmembrane region" description="Helical" evidence="9">
    <location>
        <begin position="278"/>
        <end position="296"/>
    </location>
</feature>
<keyword evidence="5" id="KW-0547">Nucleotide-binding</keyword>
<feature type="transmembrane region" description="Helical" evidence="9">
    <location>
        <begin position="133"/>
        <end position="151"/>
    </location>
</feature>
<protein>
    <submittedName>
        <fullName evidence="12">ATP-binding cassette domain-containing protein</fullName>
    </submittedName>
</protein>
<dbReference type="EMBL" id="WMET01000002">
    <property type="protein sequence ID" value="MYL20442.1"/>
    <property type="molecule type" value="Genomic_DNA"/>
</dbReference>
<dbReference type="InterPro" id="IPR003593">
    <property type="entry name" value="AAA+_ATPase"/>
</dbReference>
<evidence type="ECO:0000256" key="1">
    <source>
        <dbReference type="ARBA" id="ARBA00004651"/>
    </source>
</evidence>
<dbReference type="SUPFAM" id="SSF90123">
    <property type="entry name" value="ABC transporter transmembrane region"/>
    <property type="match status" value="1"/>
</dbReference>
<dbReference type="SUPFAM" id="SSF52540">
    <property type="entry name" value="P-loop containing nucleoside triphosphate hydrolases"/>
    <property type="match status" value="1"/>
</dbReference>
<evidence type="ECO:0000256" key="5">
    <source>
        <dbReference type="ARBA" id="ARBA00022741"/>
    </source>
</evidence>
<dbReference type="Pfam" id="PF00664">
    <property type="entry name" value="ABC_membrane"/>
    <property type="match status" value="1"/>
</dbReference>